<keyword evidence="3" id="KW-1185">Reference proteome</keyword>
<dbReference type="InterPro" id="IPR016181">
    <property type="entry name" value="Acyl_CoA_acyltransferase"/>
</dbReference>
<dbReference type="GO" id="GO:0016747">
    <property type="term" value="F:acyltransferase activity, transferring groups other than amino-acyl groups"/>
    <property type="evidence" value="ECO:0007669"/>
    <property type="project" value="InterPro"/>
</dbReference>
<dbReference type="Proteomes" id="UP000248806">
    <property type="component" value="Unassembled WGS sequence"/>
</dbReference>
<accession>A0A326U7J7</accession>
<dbReference type="Pfam" id="PF00583">
    <property type="entry name" value="Acetyltransf_1"/>
    <property type="match status" value="1"/>
</dbReference>
<dbReference type="Gene3D" id="3.40.630.30">
    <property type="match status" value="1"/>
</dbReference>
<dbReference type="PROSITE" id="PS51186">
    <property type="entry name" value="GNAT"/>
    <property type="match status" value="1"/>
</dbReference>
<dbReference type="EMBL" id="QKUF01000014">
    <property type="protein sequence ID" value="PZW26713.1"/>
    <property type="molecule type" value="Genomic_DNA"/>
</dbReference>
<dbReference type="SUPFAM" id="SSF55729">
    <property type="entry name" value="Acyl-CoA N-acyltransferases (Nat)"/>
    <property type="match status" value="1"/>
</dbReference>
<reference evidence="2 3" key="1">
    <citation type="submission" date="2018-06" db="EMBL/GenBank/DDBJ databases">
        <title>Genomic Encyclopedia of Archaeal and Bacterial Type Strains, Phase II (KMG-II): from individual species to whole genera.</title>
        <authorList>
            <person name="Goeker M."/>
        </authorList>
    </citation>
    <scope>NUCLEOTIDE SEQUENCE [LARGE SCALE GENOMIC DNA]</scope>
    <source>
        <strain evidence="2 3">ATCC BAA-1881</strain>
    </source>
</reference>
<dbReference type="CDD" id="cd04301">
    <property type="entry name" value="NAT_SF"/>
    <property type="match status" value="1"/>
</dbReference>
<dbReference type="PANTHER" id="PTHR43072:SF60">
    <property type="entry name" value="L-2,4-DIAMINOBUTYRIC ACID ACETYLTRANSFERASE"/>
    <property type="match status" value="1"/>
</dbReference>
<feature type="domain" description="N-acetyltransferase" evidence="1">
    <location>
        <begin position="4"/>
        <end position="147"/>
    </location>
</feature>
<dbReference type="RefSeq" id="WP_170142749.1">
    <property type="nucleotide sequence ID" value="NZ_BIFX01000001.1"/>
</dbReference>
<dbReference type="InterPro" id="IPR000182">
    <property type="entry name" value="GNAT_dom"/>
</dbReference>
<evidence type="ECO:0000313" key="2">
    <source>
        <dbReference type="EMBL" id="PZW26713.1"/>
    </source>
</evidence>
<protein>
    <submittedName>
        <fullName evidence="2">L-amino acid N-acyltransferase YncA</fullName>
    </submittedName>
</protein>
<comment type="caution">
    <text evidence="2">The sequence shown here is derived from an EMBL/GenBank/DDBJ whole genome shotgun (WGS) entry which is preliminary data.</text>
</comment>
<keyword evidence="2" id="KW-0808">Transferase</keyword>
<proteinExistence type="predicted"/>
<organism evidence="2 3">
    <name type="scientific">Thermosporothrix hazakensis</name>
    <dbReference type="NCBI Taxonomy" id="644383"/>
    <lineage>
        <taxon>Bacteria</taxon>
        <taxon>Bacillati</taxon>
        <taxon>Chloroflexota</taxon>
        <taxon>Ktedonobacteria</taxon>
        <taxon>Ktedonobacterales</taxon>
        <taxon>Thermosporotrichaceae</taxon>
        <taxon>Thermosporothrix</taxon>
    </lineage>
</organism>
<dbReference type="PANTHER" id="PTHR43072">
    <property type="entry name" value="N-ACETYLTRANSFERASE"/>
    <property type="match status" value="1"/>
</dbReference>
<dbReference type="AlphaFoldDB" id="A0A326U7J7"/>
<sequence>MPQIETRPARPEDRDIVLAFCAHTWEDGDYIEEVWDEWLNNPAGQLVVVTVDDRPAGILHMEMLTPTDAWLEGLRVDPTYRRQGLARRMNEAALLEAMRRGAQYIRMAISHENQRSLELAEAGGFRKVAGFLPFSTVPALDKLQKISAKDRPRPATIEDLDDIISFLNASNVFPIMAGLYFHRFRAIPITAVFLEEKIKEQQIYLTRRWEKLDGLAIFDVCPPNNYYGTHISLGYIDGTSIEPVSLLAYELLHHAITQEMDRVRVYLPDQVFMRDAFSGVGYTGASFEENDNLFFVYEKGLF</sequence>
<evidence type="ECO:0000313" key="3">
    <source>
        <dbReference type="Proteomes" id="UP000248806"/>
    </source>
</evidence>
<gene>
    <name evidence="2" type="ORF">EI42_03865</name>
</gene>
<name>A0A326U7J7_THEHA</name>
<keyword evidence="2" id="KW-0012">Acyltransferase</keyword>
<evidence type="ECO:0000259" key="1">
    <source>
        <dbReference type="PROSITE" id="PS51186"/>
    </source>
</evidence>